<dbReference type="SUPFAM" id="SSF57802">
    <property type="entry name" value="Rubredoxin-like"/>
    <property type="match status" value="1"/>
</dbReference>
<accession>A0A1H6HJF8</accession>
<evidence type="ECO:0000256" key="8">
    <source>
        <dbReference type="PIRNR" id="PIRNR000071"/>
    </source>
</evidence>
<keyword evidence="7 8" id="KW-0408">Iron</keyword>
<evidence type="ECO:0000256" key="5">
    <source>
        <dbReference type="ARBA" id="ARBA00022723"/>
    </source>
</evidence>
<gene>
    <name evidence="11" type="ORF">SAMN04244559_01613</name>
</gene>
<keyword evidence="6 8" id="KW-0249">Electron transport</keyword>
<dbReference type="InterPro" id="IPR024934">
    <property type="entry name" value="Rubredoxin-like_dom"/>
</dbReference>
<feature type="domain" description="Rubredoxin-like" evidence="10">
    <location>
        <begin position="1"/>
        <end position="52"/>
    </location>
</feature>
<dbReference type="InterPro" id="IPR050526">
    <property type="entry name" value="Rubredoxin_ET"/>
</dbReference>
<dbReference type="InterPro" id="IPR024922">
    <property type="entry name" value="Rubredoxin"/>
</dbReference>
<reference evidence="12" key="1">
    <citation type="submission" date="2016-10" db="EMBL/GenBank/DDBJ databases">
        <authorList>
            <person name="Varghese N."/>
            <person name="Submissions S."/>
        </authorList>
    </citation>
    <scope>NUCLEOTIDE SEQUENCE [LARGE SCALE GENOMIC DNA]</scope>
    <source>
        <strain evidence="12">DSM 13234</strain>
    </source>
</reference>
<comment type="function">
    <text evidence="1">Involved in the hydrocarbon hydroxylating system, which transfers electrons from NADH to rubredoxin reductase and then through rubredoxin to alkane 1 monooxygenase.</text>
</comment>
<dbReference type="EMBL" id="FNWO01000005">
    <property type="protein sequence ID" value="SEH34364.1"/>
    <property type="molecule type" value="Genomic_DNA"/>
</dbReference>
<sequence>MKRYICSVCGFVYDPALGLPDEDIPPGTPFDSLPDDWICPECGVTKADFSELED</sequence>
<evidence type="ECO:0000256" key="3">
    <source>
        <dbReference type="ARBA" id="ARBA00005337"/>
    </source>
</evidence>
<dbReference type="NCBIfam" id="NF045768">
    <property type="entry name" value="RubredRD"/>
    <property type="match status" value="1"/>
</dbReference>
<dbReference type="CDD" id="cd00730">
    <property type="entry name" value="rubredoxin"/>
    <property type="match status" value="1"/>
</dbReference>
<evidence type="ECO:0000256" key="9">
    <source>
        <dbReference type="PIRSR" id="PIRSR000071-1"/>
    </source>
</evidence>
<comment type="pathway">
    <text evidence="2">Hydrocarbon metabolism; alkane degradation.</text>
</comment>
<evidence type="ECO:0000256" key="1">
    <source>
        <dbReference type="ARBA" id="ARBA00002792"/>
    </source>
</evidence>
<feature type="binding site" evidence="9">
    <location>
        <position position="39"/>
    </location>
    <ligand>
        <name>Fe cation</name>
        <dbReference type="ChEBI" id="CHEBI:24875"/>
    </ligand>
</feature>
<keyword evidence="5 8" id="KW-0479">Metal-binding</keyword>
<dbReference type="PROSITE" id="PS50903">
    <property type="entry name" value="RUBREDOXIN_LIKE"/>
    <property type="match status" value="1"/>
</dbReference>
<feature type="binding site" evidence="9">
    <location>
        <position position="9"/>
    </location>
    <ligand>
        <name>Fe cation</name>
        <dbReference type="ChEBI" id="CHEBI:24875"/>
    </ligand>
</feature>
<dbReference type="AlphaFoldDB" id="A0A1H6HJF8"/>
<feature type="binding site" evidence="9">
    <location>
        <position position="42"/>
    </location>
    <ligand>
        <name>Fe cation</name>
        <dbReference type="ChEBI" id="CHEBI:24875"/>
    </ligand>
</feature>
<keyword evidence="4 8" id="KW-0813">Transport</keyword>
<feature type="binding site" evidence="9">
    <location>
        <position position="6"/>
    </location>
    <ligand>
        <name>Fe cation</name>
        <dbReference type="ChEBI" id="CHEBI:24875"/>
    </ligand>
</feature>
<dbReference type="InterPro" id="IPR024935">
    <property type="entry name" value="Rubredoxin_dom"/>
</dbReference>
<dbReference type="PANTHER" id="PTHR47627">
    <property type="entry name" value="RUBREDOXIN"/>
    <property type="match status" value="1"/>
</dbReference>
<evidence type="ECO:0000256" key="4">
    <source>
        <dbReference type="ARBA" id="ARBA00022448"/>
    </source>
</evidence>
<dbReference type="PRINTS" id="PR00163">
    <property type="entry name" value="RUBREDOXIN"/>
</dbReference>
<evidence type="ECO:0000259" key="10">
    <source>
        <dbReference type="PROSITE" id="PS50903"/>
    </source>
</evidence>
<proteinExistence type="inferred from homology"/>
<keyword evidence="12" id="KW-1185">Reference proteome</keyword>
<evidence type="ECO:0000313" key="12">
    <source>
        <dbReference type="Proteomes" id="UP000182983"/>
    </source>
</evidence>
<dbReference type="OrthoDB" id="9808980at2"/>
<dbReference type="Gene3D" id="2.20.28.10">
    <property type="match status" value="1"/>
</dbReference>
<dbReference type="InterPro" id="IPR018527">
    <property type="entry name" value="Rubredoxin_Fe_BS"/>
</dbReference>
<dbReference type="RefSeq" id="WP_074767332.1">
    <property type="nucleotide sequence ID" value="NZ_FNWO01000005.1"/>
</dbReference>
<dbReference type="Pfam" id="PF00301">
    <property type="entry name" value="Rubredoxin"/>
    <property type="match status" value="1"/>
</dbReference>
<evidence type="ECO:0000256" key="6">
    <source>
        <dbReference type="ARBA" id="ARBA00022982"/>
    </source>
</evidence>
<comment type="cofactor">
    <cofactor evidence="8 9">
        <name>Fe(3+)</name>
        <dbReference type="ChEBI" id="CHEBI:29034"/>
    </cofactor>
    <text evidence="8 9">Binds 1 Fe(3+) ion per subunit.</text>
</comment>
<protein>
    <recommendedName>
        <fullName evidence="8">Rubredoxin</fullName>
    </recommendedName>
</protein>
<dbReference type="PROSITE" id="PS00202">
    <property type="entry name" value="RUBREDOXIN"/>
    <property type="match status" value="1"/>
</dbReference>
<dbReference type="Proteomes" id="UP000182983">
    <property type="component" value="Unassembled WGS sequence"/>
</dbReference>
<name>A0A1H6HJF8_MAGFU</name>
<evidence type="ECO:0000313" key="11">
    <source>
        <dbReference type="EMBL" id="SEH34364.1"/>
    </source>
</evidence>
<evidence type="ECO:0000256" key="7">
    <source>
        <dbReference type="ARBA" id="ARBA00023004"/>
    </source>
</evidence>
<organism evidence="11 12">
    <name type="scientific">Magnetospirillum fulvum</name>
    <name type="common">Rhodospirillum fulvum</name>
    <dbReference type="NCBI Taxonomy" id="1082"/>
    <lineage>
        <taxon>Bacteria</taxon>
        <taxon>Pseudomonadati</taxon>
        <taxon>Pseudomonadota</taxon>
        <taxon>Alphaproteobacteria</taxon>
        <taxon>Rhodospirillales</taxon>
        <taxon>Rhodospirillaceae</taxon>
        <taxon>Magnetospirillum</taxon>
    </lineage>
</organism>
<dbReference type="PANTHER" id="PTHR47627:SF1">
    <property type="entry name" value="RUBREDOXIN-1-RELATED"/>
    <property type="match status" value="1"/>
</dbReference>
<dbReference type="GO" id="GO:0043448">
    <property type="term" value="P:alkane catabolic process"/>
    <property type="evidence" value="ECO:0007669"/>
    <property type="project" value="TreeGrafter"/>
</dbReference>
<evidence type="ECO:0000256" key="2">
    <source>
        <dbReference type="ARBA" id="ARBA00004933"/>
    </source>
</evidence>
<dbReference type="PIRSF" id="PIRSF000071">
    <property type="entry name" value="Rubredoxin"/>
    <property type="match status" value="1"/>
</dbReference>
<dbReference type="FunFam" id="2.20.28.10:FF:000001">
    <property type="entry name" value="Rubredoxin"/>
    <property type="match status" value="1"/>
</dbReference>
<dbReference type="GO" id="GO:0005506">
    <property type="term" value="F:iron ion binding"/>
    <property type="evidence" value="ECO:0007669"/>
    <property type="project" value="InterPro"/>
</dbReference>
<dbReference type="GO" id="GO:0009055">
    <property type="term" value="F:electron transfer activity"/>
    <property type="evidence" value="ECO:0007669"/>
    <property type="project" value="InterPro"/>
</dbReference>
<comment type="similarity">
    <text evidence="3 8">Belongs to the rubredoxin family.</text>
</comment>